<gene>
    <name evidence="1" type="ORF">ATN84_20135</name>
</gene>
<organism evidence="1 2">
    <name type="scientific">Paramesorhizobium deserti</name>
    <dbReference type="NCBI Taxonomy" id="1494590"/>
    <lineage>
        <taxon>Bacteria</taxon>
        <taxon>Pseudomonadati</taxon>
        <taxon>Pseudomonadota</taxon>
        <taxon>Alphaproteobacteria</taxon>
        <taxon>Hyphomicrobiales</taxon>
        <taxon>Phyllobacteriaceae</taxon>
        <taxon>Paramesorhizobium</taxon>
    </lineage>
</organism>
<evidence type="ECO:0000313" key="1">
    <source>
        <dbReference type="EMBL" id="KXF75003.1"/>
    </source>
</evidence>
<dbReference type="SUPFAM" id="SSF75005">
    <property type="entry name" value="Arabinanase/levansucrase/invertase"/>
    <property type="match status" value="1"/>
</dbReference>
<protein>
    <recommendedName>
        <fullName evidence="3">Glycosylase</fullName>
    </recommendedName>
</protein>
<dbReference type="PANTHER" id="PTHR35279:SF1">
    <property type="entry name" value="ARABINANASE_LEVANSUCRASE_INVERTASE"/>
    <property type="match status" value="1"/>
</dbReference>
<dbReference type="Gene3D" id="2.115.10.20">
    <property type="entry name" value="Glycosyl hydrolase domain, family 43"/>
    <property type="match status" value="2"/>
</dbReference>
<dbReference type="Proteomes" id="UP000070107">
    <property type="component" value="Unassembled WGS sequence"/>
</dbReference>
<accession>A0A135HPH7</accession>
<dbReference type="STRING" id="1494590.ATN84_20135"/>
<sequence>MYYIGWTVRADVPYHNAIGVARSQDGGETFERFLPGPILGAGPFEPYFCGTGELGRIDGQWVMWYMSATGWRVVNGKPEPRYHLKQAWSEDGIIWKQDGSIAVDYASDDEGGVARATVLKRADGYHMWFCHRGIANYRGHGANAYRIGRAVSLDGRSWKRLTEEPAFAAPPQTDDFDESMECYPAVYENAGNTYIFYNGSDFGQTGIGYATLMEGTVA</sequence>
<comment type="caution">
    <text evidence="1">The sequence shown here is derived from an EMBL/GenBank/DDBJ whole genome shotgun (WGS) entry which is preliminary data.</text>
</comment>
<reference evidence="1 2" key="1">
    <citation type="submission" date="2015-11" db="EMBL/GenBank/DDBJ databases">
        <title>Draft genome sequence of Paramesorhizobium deserti A-3-E, a strain highly resistant to diverse beta-lactam antibiotics.</title>
        <authorList>
            <person name="Lv R."/>
            <person name="Yang X."/>
            <person name="Fang N."/>
            <person name="Guo J."/>
            <person name="Luo X."/>
            <person name="Peng F."/>
            <person name="Yang R."/>
            <person name="Cui Y."/>
            <person name="Fang C."/>
            <person name="Song Y."/>
        </authorList>
    </citation>
    <scope>NUCLEOTIDE SEQUENCE [LARGE SCALE GENOMIC DNA]</scope>
    <source>
        <strain evidence="1 2">A-3-E</strain>
    </source>
</reference>
<dbReference type="EMBL" id="LNTU01000039">
    <property type="protein sequence ID" value="KXF75003.1"/>
    <property type="molecule type" value="Genomic_DNA"/>
</dbReference>
<dbReference type="InterPro" id="IPR023296">
    <property type="entry name" value="Glyco_hydro_beta-prop_sf"/>
</dbReference>
<name>A0A135HPH7_9HYPH</name>
<dbReference type="AlphaFoldDB" id="A0A135HPH7"/>
<evidence type="ECO:0008006" key="3">
    <source>
        <dbReference type="Google" id="ProtNLM"/>
    </source>
</evidence>
<dbReference type="PANTHER" id="PTHR35279">
    <property type="match status" value="1"/>
</dbReference>
<proteinExistence type="predicted"/>
<evidence type="ECO:0000313" key="2">
    <source>
        <dbReference type="Proteomes" id="UP000070107"/>
    </source>
</evidence>
<keyword evidence="2" id="KW-1185">Reference proteome</keyword>